<dbReference type="Proteomes" id="UP000280834">
    <property type="component" value="Unassembled WGS sequence"/>
</dbReference>
<dbReference type="PROSITE" id="PS00125">
    <property type="entry name" value="SER_THR_PHOSPHATASE"/>
    <property type="match status" value="1"/>
</dbReference>
<dbReference type="Gene3D" id="2.30.22.10">
    <property type="entry name" value="Head domain of nucleotide exchange factor GrpE"/>
    <property type="match status" value="1"/>
</dbReference>
<dbReference type="STRING" id="42155.A0A0R3QTF4"/>
<dbReference type="HAMAP" id="MF_01151">
    <property type="entry name" value="GrpE"/>
    <property type="match status" value="1"/>
</dbReference>
<dbReference type="InterPro" id="IPR047129">
    <property type="entry name" value="PPA2-like"/>
</dbReference>
<dbReference type="InterPro" id="IPR004843">
    <property type="entry name" value="Calcineurin-like_PHP"/>
</dbReference>
<evidence type="ECO:0000313" key="9">
    <source>
        <dbReference type="EMBL" id="VDO30390.1"/>
    </source>
</evidence>
<protein>
    <recommendedName>
        <fullName evidence="7">Serine/threonine-protein phosphatase</fullName>
        <ecNumber evidence="7">3.1.3.16</ecNumber>
    </recommendedName>
</protein>
<dbReference type="SUPFAM" id="SSF58014">
    <property type="entry name" value="Coiled-coil domain of nucleotide exchange factor GrpE"/>
    <property type="match status" value="1"/>
</dbReference>
<dbReference type="GO" id="GO:0042803">
    <property type="term" value="F:protein homodimerization activity"/>
    <property type="evidence" value="ECO:0007669"/>
    <property type="project" value="InterPro"/>
</dbReference>
<dbReference type="GO" id="GO:0006457">
    <property type="term" value="P:protein folding"/>
    <property type="evidence" value="ECO:0007669"/>
    <property type="project" value="InterPro"/>
</dbReference>
<keyword evidence="4 7" id="KW-0378">Hydrolase</keyword>
<feature type="domain" description="Serine/threonine specific protein phosphatases" evidence="8">
    <location>
        <begin position="481"/>
        <end position="486"/>
    </location>
</feature>
<keyword evidence="10" id="KW-1185">Reference proteome</keyword>
<comment type="catalytic activity">
    <reaction evidence="7">
        <text>O-phospho-L-threonyl-[protein] + H2O = L-threonyl-[protein] + phosphate</text>
        <dbReference type="Rhea" id="RHEA:47004"/>
        <dbReference type="Rhea" id="RHEA-COMP:11060"/>
        <dbReference type="Rhea" id="RHEA-COMP:11605"/>
        <dbReference type="ChEBI" id="CHEBI:15377"/>
        <dbReference type="ChEBI" id="CHEBI:30013"/>
        <dbReference type="ChEBI" id="CHEBI:43474"/>
        <dbReference type="ChEBI" id="CHEBI:61977"/>
        <dbReference type="EC" id="3.1.3.16"/>
    </reaction>
</comment>
<accession>A0A0R3QTF4</accession>
<gene>
    <name evidence="9" type="ORF">BTMF_LOCUS9040</name>
</gene>
<dbReference type="WBParaSite" id="BTMF_0001100601-mRNA-1">
    <property type="protein sequence ID" value="BTMF_0001100601-mRNA-1"/>
    <property type="gene ID" value="BTMF_0001100601"/>
</dbReference>
<evidence type="ECO:0000256" key="2">
    <source>
        <dbReference type="ARBA" id="ARBA00009054"/>
    </source>
</evidence>
<keyword evidence="5" id="KW-0143">Chaperone</keyword>
<dbReference type="SUPFAM" id="SSF51064">
    <property type="entry name" value="Head domain of nucleotide exchange factor GrpE"/>
    <property type="match status" value="1"/>
</dbReference>
<dbReference type="GO" id="GO:0000774">
    <property type="term" value="F:adenyl-nucleotide exchange factor activity"/>
    <property type="evidence" value="ECO:0007669"/>
    <property type="project" value="InterPro"/>
</dbReference>
<dbReference type="EC" id="3.1.3.16" evidence="7"/>
<keyword evidence="3" id="KW-0479">Metal-binding</keyword>
<dbReference type="PROSITE" id="PS01071">
    <property type="entry name" value="GRPE"/>
    <property type="match status" value="1"/>
</dbReference>
<evidence type="ECO:0000313" key="11">
    <source>
        <dbReference type="WBParaSite" id="BTMF_0001100601-mRNA-1"/>
    </source>
</evidence>
<dbReference type="CDD" id="cd00446">
    <property type="entry name" value="GrpE"/>
    <property type="match status" value="1"/>
</dbReference>
<dbReference type="GO" id="GO:0004722">
    <property type="term" value="F:protein serine/threonine phosphatase activity"/>
    <property type="evidence" value="ECO:0007669"/>
    <property type="project" value="UniProtKB-EC"/>
</dbReference>
<dbReference type="InterPro" id="IPR009012">
    <property type="entry name" value="GrpE_head"/>
</dbReference>
<reference evidence="11" key="1">
    <citation type="submission" date="2017-02" db="UniProtKB">
        <authorList>
            <consortium name="WormBaseParasite"/>
        </authorList>
    </citation>
    <scope>IDENTIFICATION</scope>
</reference>
<evidence type="ECO:0000256" key="5">
    <source>
        <dbReference type="ARBA" id="ARBA00023186"/>
    </source>
</evidence>
<sequence>MIKRTCLTLPNSIRVFRIEARTITQYNKRLLFKDNFPTSTTRFSFSAAVQKEGANEASSFSLKHENARLTSAEFLTKVKKSIGVSETEEEFVIPRPAFDALATEYDVLLEEVASFKDKYTRALAEVENVRRRGHKQTEEAKVFAIQGFCKDLLEVADILDLAVGAVKKEELDKNISLKNLFEGLEMTRTVLQKSFVKHGLKQISPEGEKFDPALHEAVFQIPKDKAKFESGYIAQVIKIGYALQNRPIRAAKVGVVQVLYGKEKSVSLMAKVQQKSLIKISCALTQVSTAGHIQIWILASGSSFLSVCQVYNLVFCFTKMNPFKKKKNRFSRSSKFRRAWRGGRRKIMTKSGDEQQGVGDGNETQYKLQYRGLTIDADRWVEESSKCQYLPEDEMILLCDMLVTRLSHESNVVEITSPVTVCGDIHGQFYDLLKLFETGGRVPSTRYVFMGDYVDRGYYSLETLTYLFALMIRYPESITLLRGNHESRRISAVYGFYDECIQKYGHAMVFDMLPVGALIDDHILCVHGGLSPEIKTLEKMFTLDRAVEIPSKGALCDLVWSDPEPTEEGWELSPRGAGWLFGQEVTKRFMHTNDLTLICRSHQLVLEGFKYIWDDILCTVWSELAISGMKLSGC</sequence>
<evidence type="ECO:0000256" key="3">
    <source>
        <dbReference type="ARBA" id="ARBA00022723"/>
    </source>
</evidence>
<evidence type="ECO:0000256" key="1">
    <source>
        <dbReference type="ARBA" id="ARBA00001936"/>
    </source>
</evidence>
<dbReference type="Pfam" id="PF01025">
    <property type="entry name" value="GrpE"/>
    <property type="match status" value="1"/>
</dbReference>
<evidence type="ECO:0000256" key="4">
    <source>
        <dbReference type="ARBA" id="ARBA00022801"/>
    </source>
</evidence>
<keyword evidence="6" id="KW-0464">Manganese</keyword>
<dbReference type="PRINTS" id="PR00114">
    <property type="entry name" value="STPHPHTASE"/>
</dbReference>
<dbReference type="InterPro" id="IPR013805">
    <property type="entry name" value="GrpE_CC"/>
</dbReference>
<comment type="cofactor">
    <cofactor evidence="1">
        <name>Mn(2+)</name>
        <dbReference type="ChEBI" id="CHEBI:29035"/>
    </cofactor>
</comment>
<dbReference type="InterPro" id="IPR006186">
    <property type="entry name" value="Ser/Thr-sp_prot-phosphatase"/>
</dbReference>
<dbReference type="PANTHER" id="PTHR45619">
    <property type="entry name" value="SERINE/THREONINE-PROTEIN PHOSPHATASE PP2A-RELATED"/>
    <property type="match status" value="1"/>
</dbReference>
<dbReference type="GO" id="GO:0046872">
    <property type="term" value="F:metal ion binding"/>
    <property type="evidence" value="ECO:0007669"/>
    <property type="project" value="UniProtKB-KW"/>
</dbReference>
<dbReference type="GO" id="GO:0051087">
    <property type="term" value="F:protein-folding chaperone binding"/>
    <property type="evidence" value="ECO:0007669"/>
    <property type="project" value="InterPro"/>
</dbReference>
<dbReference type="Pfam" id="PF00149">
    <property type="entry name" value="Metallophos"/>
    <property type="match status" value="1"/>
</dbReference>
<reference evidence="9 10" key="2">
    <citation type="submission" date="2018-11" db="EMBL/GenBank/DDBJ databases">
        <authorList>
            <consortium name="Pathogen Informatics"/>
        </authorList>
    </citation>
    <scope>NUCLEOTIDE SEQUENCE [LARGE SCALE GENOMIC DNA]</scope>
</reference>
<evidence type="ECO:0000256" key="6">
    <source>
        <dbReference type="ARBA" id="ARBA00023211"/>
    </source>
</evidence>
<dbReference type="Gene3D" id="3.90.20.20">
    <property type="match status" value="1"/>
</dbReference>
<dbReference type="Gene3D" id="3.60.21.10">
    <property type="match status" value="1"/>
</dbReference>
<dbReference type="EMBL" id="UZAG01016731">
    <property type="protein sequence ID" value="VDO30390.1"/>
    <property type="molecule type" value="Genomic_DNA"/>
</dbReference>
<name>A0A0R3QTF4_9BILA</name>
<dbReference type="InterPro" id="IPR000740">
    <property type="entry name" value="GrpE"/>
</dbReference>
<comment type="similarity">
    <text evidence="7">Belongs to the PPP phosphatase family.</text>
</comment>
<evidence type="ECO:0000259" key="8">
    <source>
        <dbReference type="PROSITE" id="PS00125"/>
    </source>
</evidence>
<dbReference type="InterPro" id="IPR029052">
    <property type="entry name" value="Metallo-depent_PP-like"/>
</dbReference>
<proteinExistence type="inferred from homology"/>
<dbReference type="AlphaFoldDB" id="A0A0R3QTF4"/>
<comment type="similarity">
    <text evidence="2">Belongs to the GrpE family.</text>
</comment>
<dbReference type="SUPFAM" id="SSF56300">
    <property type="entry name" value="Metallo-dependent phosphatases"/>
    <property type="match status" value="1"/>
</dbReference>
<evidence type="ECO:0000256" key="7">
    <source>
        <dbReference type="RuleBase" id="RU004273"/>
    </source>
</evidence>
<organism evidence="11">
    <name type="scientific">Brugia timori</name>
    <dbReference type="NCBI Taxonomy" id="42155"/>
    <lineage>
        <taxon>Eukaryota</taxon>
        <taxon>Metazoa</taxon>
        <taxon>Ecdysozoa</taxon>
        <taxon>Nematoda</taxon>
        <taxon>Chromadorea</taxon>
        <taxon>Rhabditida</taxon>
        <taxon>Spirurina</taxon>
        <taxon>Spiruromorpha</taxon>
        <taxon>Filarioidea</taxon>
        <taxon>Onchocercidae</taxon>
        <taxon>Brugia</taxon>
    </lineage>
</organism>
<dbReference type="SMART" id="SM00156">
    <property type="entry name" value="PP2Ac"/>
    <property type="match status" value="1"/>
</dbReference>
<evidence type="ECO:0000313" key="10">
    <source>
        <dbReference type="Proteomes" id="UP000280834"/>
    </source>
</evidence>